<proteinExistence type="inferred from homology"/>
<dbReference type="InterPro" id="IPR023865">
    <property type="entry name" value="Aliphatic_acid_kinase_CS"/>
</dbReference>
<organism evidence="11 12">
    <name type="scientific">Kocuria varians</name>
    <name type="common">Micrococcus varians</name>
    <dbReference type="NCBI Taxonomy" id="1272"/>
    <lineage>
        <taxon>Bacteria</taxon>
        <taxon>Bacillati</taxon>
        <taxon>Actinomycetota</taxon>
        <taxon>Actinomycetes</taxon>
        <taxon>Micrococcales</taxon>
        <taxon>Micrococcaceae</taxon>
        <taxon>Kocuria</taxon>
    </lineage>
</organism>
<evidence type="ECO:0000313" key="11">
    <source>
        <dbReference type="EMBL" id="GEC98873.1"/>
    </source>
</evidence>
<evidence type="ECO:0000256" key="7">
    <source>
        <dbReference type="ARBA" id="ARBA00022840"/>
    </source>
</evidence>
<keyword evidence="2 9" id="KW-0963">Cytoplasm</keyword>
<comment type="subcellular location">
    <subcellularLocation>
        <location evidence="9">Cytoplasm</location>
    </subcellularLocation>
</comment>
<dbReference type="GO" id="GO:0006083">
    <property type="term" value="P:acetate metabolic process"/>
    <property type="evidence" value="ECO:0007669"/>
    <property type="project" value="TreeGrafter"/>
</dbReference>
<evidence type="ECO:0000256" key="3">
    <source>
        <dbReference type="ARBA" id="ARBA00022679"/>
    </source>
</evidence>
<feature type="binding site" evidence="9">
    <location>
        <position position="7"/>
    </location>
    <ligand>
        <name>Mg(2+)</name>
        <dbReference type="ChEBI" id="CHEBI:18420"/>
    </ligand>
</feature>
<comment type="similarity">
    <text evidence="1 9 10">Belongs to the acetokinase family.</text>
</comment>
<gene>
    <name evidence="9 11" type="primary">ackA</name>
    <name evidence="11" type="ORF">KVA01_10280</name>
</gene>
<dbReference type="NCBIfam" id="TIGR00016">
    <property type="entry name" value="ackA"/>
    <property type="match status" value="1"/>
</dbReference>
<dbReference type="InterPro" id="IPR004372">
    <property type="entry name" value="Ac/propionate_kinase"/>
</dbReference>
<keyword evidence="5 9" id="KW-0547">Nucleotide-binding</keyword>
<evidence type="ECO:0000256" key="4">
    <source>
        <dbReference type="ARBA" id="ARBA00022723"/>
    </source>
</evidence>
<feature type="binding site" evidence="9">
    <location>
        <begin position="215"/>
        <end position="219"/>
    </location>
    <ligand>
        <name>ATP</name>
        <dbReference type="ChEBI" id="CHEBI:30616"/>
    </ligand>
</feature>
<evidence type="ECO:0000256" key="8">
    <source>
        <dbReference type="ARBA" id="ARBA00022842"/>
    </source>
</evidence>
<feature type="binding site" evidence="9">
    <location>
        <position position="14"/>
    </location>
    <ligand>
        <name>ATP</name>
        <dbReference type="ChEBI" id="CHEBI:30616"/>
    </ligand>
</feature>
<evidence type="ECO:0000256" key="10">
    <source>
        <dbReference type="RuleBase" id="RU003835"/>
    </source>
</evidence>
<dbReference type="HAMAP" id="MF_00020">
    <property type="entry name" value="Acetate_kinase"/>
    <property type="match status" value="1"/>
</dbReference>
<dbReference type="STRING" id="1272.GCA_900014985_00329"/>
<evidence type="ECO:0000256" key="5">
    <source>
        <dbReference type="ARBA" id="ARBA00022741"/>
    </source>
</evidence>
<keyword evidence="4 9" id="KW-0479">Metal-binding</keyword>
<comment type="cofactor">
    <cofactor evidence="9">
        <name>Mg(2+)</name>
        <dbReference type="ChEBI" id="CHEBI:18420"/>
    </cofactor>
    <cofactor evidence="9">
        <name>Mn(2+)</name>
        <dbReference type="ChEBI" id="CHEBI:29035"/>
    </cofactor>
    <text evidence="9">Mg(2+). Can also accept Mn(2+).</text>
</comment>
<reference evidence="11 12" key="1">
    <citation type="submission" date="2019-06" db="EMBL/GenBank/DDBJ databases">
        <title>Whole genome shotgun sequence of Kocuria varians NBRC 15358.</title>
        <authorList>
            <person name="Hosoyama A."/>
            <person name="Uohara A."/>
            <person name="Ohji S."/>
            <person name="Ichikawa N."/>
        </authorList>
    </citation>
    <scope>NUCLEOTIDE SEQUENCE [LARGE SCALE GENOMIC DNA]</scope>
    <source>
        <strain evidence="11 12">NBRC 15358</strain>
    </source>
</reference>
<dbReference type="Proteomes" id="UP000315730">
    <property type="component" value="Unassembled WGS sequence"/>
</dbReference>
<dbReference type="Pfam" id="PF00871">
    <property type="entry name" value="Acetate_kinase"/>
    <property type="match status" value="1"/>
</dbReference>
<evidence type="ECO:0000313" key="12">
    <source>
        <dbReference type="Proteomes" id="UP000315730"/>
    </source>
</evidence>
<comment type="pathway">
    <text evidence="9">Metabolic intermediate biosynthesis; acetyl-CoA biosynthesis; acetyl-CoA from acetate: step 1/2.</text>
</comment>
<feature type="binding site" evidence="9">
    <location>
        <position position="98"/>
    </location>
    <ligand>
        <name>substrate</name>
    </ligand>
</feature>
<dbReference type="InterPro" id="IPR043129">
    <property type="entry name" value="ATPase_NBD"/>
</dbReference>
<dbReference type="RefSeq" id="WP_141269200.1">
    <property type="nucleotide sequence ID" value="NZ_BJNW01000007.1"/>
</dbReference>
<dbReference type="EMBL" id="BJNW01000007">
    <property type="protein sequence ID" value="GEC98873.1"/>
    <property type="molecule type" value="Genomic_DNA"/>
</dbReference>
<dbReference type="GO" id="GO:0006085">
    <property type="term" value="P:acetyl-CoA biosynthetic process"/>
    <property type="evidence" value="ECO:0007669"/>
    <property type="project" value="UniProtKB-UniRule"/>
</dbReference>
<comment type="catalytic activity">
    <reaction evidence="9">
        <text>acetate + ATP = acetyl phosphate + ADP</text>
        <dbReference type="Rhea" id="RHEA:11352"/>
        <dbReference type="ChEBI" id="CHEBI:22191"/>
        <dbReference type="ChEBI" id="CHEBI:30089"/>
        <dbReference type="ChEBI" id="CHEBI:30616"/>
        <dbReference type="ChEBI" id="CHEBI:456216"/>
        <dbReference type="EC" id="2.7.2.1"/>
    </reaction>
</comment>
<dbReference type="PANTHER" id="PTHR21060:SF21">
    <property type="entry name" value="ACETATE KINASE"/>
    <property type="match status" value="1"/>
</dbReference>
<dbReference type="GO" id="GO:0000287">
    <property type="term" value="F:magnesium ion binding"/>
    <property type="evidence" value="ECO:0007669"/>
    <property type="project" value="UniProtKB-UniRule"/>
</dbReference>
<dbReference type="PRINTS" id="PR00471">
    <property type="entry name" value="ACETATEKNASE"/>
</dbReference>
<dbReference type="Gene3D" id="3.30.420.40">
    <property type="match status" value="2"/>
</dbReference>
<keyword evidence="3 9" id="KW-0808">Transferase</keyword>
<keyword evidence="6 9" id="KW-0418">Kinase</keyword>
<dbReference type="GO" id="GO:0005524">
    <property type="term" value="F:ATP binding"/>
    <property type="evidence" value="ECO:0007669"/>
    <property type="project" value="UniProtKB-KW"/>
</dbReference>
<dbReference type="AlphaFoldDB" id="A0A4Y4D5P0"/>
<dbReference type="GO" id="GO:0008776">
    <property type="term" value="F:acetate kinase activity"/>
    <property type="evidence" value="ECO:0007669"/>
    <property type="project" value="UniProtKB-UniRule"/>
</dbReference>
<evidence type="ECO:0000256" key="9">
    <source>
        <dbReference type="HAMAP-Rule" id="MF_00020"/>
    </source>
</evidence>
<accession>A0A4Y4D5P0</accession>
<evidence type="ECO:0000256" key="1">
    <source>
        <dbReference type="ARBA" id="ARBA00008748"/>
    </source>
</evidence>
<dbReference type="EC" id="2.7.2.1" evidence="9"/>
<name>A0A4Y4D5P0_KOCVA</name>
<keyword evidence="12" id="KW-1185">Reference proteome</keyword>
<feature type="site" description="Transition state stabilizer" evidence="9">
    <location>
        <position position="187"/>
    </location>
</feature>
<dbReference type="PANTHER" id="PTHR21060">
    <property type="entry name" value="ACETATE KINASE"/>
    <property type="match status" value="1"/>
</dbReference>
<sequence length="410" mass="44359">MLVLVVNCGSSSIKYQVREVAPAGEEPEAYTSSMPAINENVNLARATAGVESGEVITQGLIENIGTSEVQNHTQALEILARRLEEELGGRTIDAAGHRVVHGGERFSAPVLVNNEIIRAIERLAPLAPLHNPAHALGLRAIQKTWPGMPQVCVFDTAFHRTMPEKAWRYAIPDDWYEMHGMRRYGFHGTSHDYVTGKACEFLGIPREQFNAVVAHLGNGASATAIRQGRSYDTSMGYTPLAGLVMGTRSGDLDPSVVTAMLERNPGMSANDLNRVLNNESGLRGICGDSDMRAVEQRAENGHERAQRALEMAAYRLAKYIGGYHVAVGGAQALIFTAGIGEHSPMFRAMVCDQLGALGIDLDPALNEHPQGDVARISSENSAIEVLVVSTDEERAIAEATAALVWERVKN</sequence>
<dbReference type="GO" id="GO:0005829">
    <property type="term" value="C:cytosol"/>
    <property type="evidence" value="ECO:0007669"/>
    <property type="project" value="TreeGrafter"/>
</dbReference>
<keyword evidence="7 9" id="KW-0067">ATP-binding</keyword>
<keyword evidence="8 9" id="KW-0460">Magnesium</keyword>
<feature type="site" description="Transition state stabilizer" evidence="9">
    <location>
        <position position="248"/>
    </location>
</feature>
<feature type="binding site" evidence="9">
    <location>
        <begin position="338"/>
        <end position="342"/>
    </location>
    <ligand>
        <name>ATP</name>
        <dbReference type="ChEBI" id="CHEBI:30616"/>
    </ligand>
</feature>
<dbReference type="PROSITE" id="PS01076">
    <property type="entry name" value="ACETATE_KINASE_2"/>
    <property type="match status" value="1"/>
</dbReference>
<feature type="active site" description="Proton donor/acceptor" evidence="9">
    <location>
        <position position="155"/>
    </location>
</feature>
<comment type="subunit">
    <text evidence="9">Homodimer.</text>
</comment>
<dbReference type="CDD" id="cd24010">
    <property type="entry name" value="ASKHA_NBD_AcK_PK"/>
    <property type="match status" value="1"/>
</dbReference>
<evidence type="ECO:0000256" key="2">
    <source>
        <dbReference type="ARBA" id="ARBA00022490"/>
    </source>
</evidence>
<dbReference type="SUPFAM" id="SSF53067">
    <property type="entry name" value="Actin-like ATPase domain"/>
    <property type="match status" value="2"/>
</dbReference>
<dbReference type="UniPathway" id="UPA00340">
    <property type="reaction ID" value="UER00458"/>
</dbReference>
<dbReference type="InterPro" id="IPR000890">
    <property type="entry name" value="Aliphatic_acid_kin_short-chain"/>
</dbReference>
<dbReference type="PIRSF" id="PIRSF000722">
    <property type="entry name" value="Acetate_prop_kin"/>
    <property type="match status" value="1"/>
</dbReference>
<comment type="caution">
    <text evidence="11">The sequence shown here is derived from an EMBL/GenBank/DDBJ whole genome shotgun (WGS) entry which is preliminary data.</text>
</comment>
<feature type="binding site" evidence="9">
    <location>
        <begin position="290"/>
        <end position="292"/>
    </location>
    <ligand>
        <name>ATP</name>
        <dbReference type="ChEBI" id="CHEBI:30616"/>
    </ligand>
</feature>
<protein>
    <recommendedName>
        <fullName evidence="9">Acetate kinase</fullName>
        <ecNumber evidence="9">2.7.2.1</ecNumber>
    </recommendedName>
    <alternativeName>
        <fullName evidence="9">Acetokinase</fullName>
    </alternativeName>
</protein>
<comment type="function">
    <text evidence="9">Catalyzes the formation of acetyl phosphate from acetate and ATP. Can also catalyze the reverse reaction.</text>
</comment>
<feature type="binding site" evidence="9">
    <location>
        <position position="392"/>
    </location>
    <ligand>
        <name>Mg(2+)</name>
        <dbReference type="ChEBI" id="CHEBI:18420"/>
    </ligand>
</feature>
<dbReference type="PROSITE" id="PS01075">
    <property type="entry name" value="ACETATE_KINASE_1"/>
    <property type="match status" value="1"/>
</dbReference>
<evidence type="ECO:0000256" key="6">
    <source>
        <dbReference type="ARBA" id="ARBA00022777"/>
    </source>
</evidence>
<dbReference type="OrthoDB" id="9802453at2"/>